<evidence type="ECO:0000313" key="4">
    <source>
        <dbReference type="Proteomes" id="UP000070501"/>
    </source>
</evidence>
<dbReference type="InParanoid" id="A0A136JDT1"/>
<keyword evidence="4" id="KW-1185">Reference proteome</keyword>
<evidence type="ECO:0000259" key="2">
    <source>
        <dbReference type="Pfam" id="PF08550"/>
    </source>
</evidence>
<feature type="compositionally biased region" description="Basic and acidic residues" evidence="1">
    <location>
        <begin position="162"/>
        <end position="172"/>
    </location>
</feature>
<dbReference type="InterPro" id="IPR013860">
    <property type="entry name" value="AreA_GATA"/>
</dbReference>
<name>A0A136JDT1_9PEZI</name>
<feature type="region of interest" description="Disordered" evidence="1">
    <location>
        <begin position="1"/>
        <end position="88"/>
    </location>
</feature>
<accession>A0A136JDT1</accession>
<sequence length="587" mass="65021">MAAVLSSEDLSIFGSSSGLRRSHSHSHFLSHQPGDLNSTSASSRLDDDFRDSYRHPVIVPDSSSSSGPPSPHDFHPSDSSNHSYLSTPASNLSLDGGSCDFDMRDKLLDDTALGDFEDATYYAHVEDLEPPVSPHTGDSYTVSPTEPDTSSASTSRPQSPDTAEHAEDDTAAKHHPTQHVDYLSHNWKEEDIWSSWRYIVSKRGDYSNSSRLENASWRTWMKAKYRLKTVSPETLNWLKDCDVTWLYGPLQPSTGSSLEGSHSRGRTRGSRSPSYGHKKPILKKRSMSEVMLQKSISSSSLLKQATAAIEAEQKGSRCRIPHRPIIKRATTDFMAYPMVSQRGSRFGTSPHPSTDNSGVVSPTAERKHIHFDEQVKQCIAVDVKGEEDDDELDPQKWDLDNDSESDDGAIMMKSTRSAKRSILPRRRAPVPINDSKTIAMLPSTTLKYRIDSPEPREMAMKHSGSPVLSTSSSQETLRPSKPTTSLLYQYDEEVNFEMETGGQAPFSSPVDAGASYRYSSFHRSPSSDSILEAPQGMKRTESGMLMPVDEDGNLQPGQDGIIGRVIDTVNTAKDIAHVIWNVGWNRK</sequence>
<feature type="region of interest" description="Disordered" evidence="1">
    <location>
        <begin position="343"/>
        <end position="368"/>
    </location>
</feature>
<dbReference type="OrthoDB" id="5563539at2759"/>
<dbReference type="GO" id="GO:0042149">
    <property type="term" value="P:cellular response to glucose starvation"/>
    <property type="evidence" value="ECO:0007669"/>
    <property type="project" value="TreeGrafter"/>
</dbReference>
<dbReference type="GO" id="GO:0005773">
    <property type="term" value="C:vacuole"/>
    <property type="evidence" value="ECO:0007669"/>
    <property type="project" value="GOC"/>
</dbReference>
<evidence type="ECO:0000313" key="3">
    <source>
        <dbReference type="EMBL" id="KXJ95325.1"/>
    </source>
</evidence>
<dbReference type="Pfam" id="PF08550">
    <property type="entry name" value="GATA_AreA"/>
    <property type="match status" value="1"/>
</dbReference>
<feature type="compositionally biased region" description="Polar residues" evidence="1">
    <location>
        <begin position="466"/>
        <end position="480"/>
    </location>
</feature>
<feature type="compositionally biased region" description="Polar residues" evidence="1">
    <location>
        <begin position="136"/>
        <end position="160"/>
    </location>
</feature>
<feature type="domain" description="Nitrogen regulatory protein areA GATA-like" evidence="2">
    <location>
        <begin position="195"/>
        <end position="222"/>
    </location>
</feature>
<gene>
    <name evidence="3" type="ORF">Micbo1qcDRAFT_25619</name>
</gene>
<reference evidence="4" key="1">
    <citation type="submission" date="2016-02" db="EMBL/GenBank/DDBJ databases">
        <title>Draft genome sequence of Microdochium bolleyi, a fungal endophyte of beachgrass.</title>
        <authorList>
            <consortium name="DOE Joint Genome Institute"/>
            <person name="David A.S."/>
            <person name="May G."/>
            <person name="Haridas S."/>
            <person name="Lim J."/>
            <person name="Wang M."/>
            <person name="Labutti K."/>
            <person name="Lipzen A."/>
            <person name="Barry K."/>
            <person name="Grigoriev I.V."/>
        </authorList>
    </citation>
    <scope>NUCLEOTIDE SEQUENCE [LARGE SCALE GENOMIC DNA]</scope>
    <source>
        <strain evidence="4">J235TASD1</strain>
    </source>
</reference>
<organism evidence="3 4">
    <name type="scientific">Microdochium bolleyi</name>
    <dbReference type="NCBI Taxonomy" id="196109"/>
    <lineage>
        <taxon>Eukaryota</taxon>
        <taxon>Fungi</taxon>
        <taxon>Dikarya</taxon>
        <taxon>Ascomycota</taxon>
        <taxon>Pezizomycotina</taxon>
        <taxon>Sordariomycetes</taxon>
        <taxon>Xylariomycetidae</taxon>
        <taxon>Xylariales</taxon>
        <taxon>Microdochiaceae</taxon>
        <taxon>Microdochium</taxon>
    </lineage>
</organism>
<proteinExistence type="predicted"/>
<feature type="compositionally biased region" description="Basic and acidic residues" evidence="1">
    <location>
        <begin position="44"/>
        <end position="54"/>
    </location>
</feature>
<dbReference type="AlphaFoldDB" id="A0A136JDT1"/>
<dbReference type="PANTHER" id="PTHR28051">
    <property type="entry name" value="PROTEIN MTL1-RELATED"/>
    <property type="match status" value="1"/>
</dbReference>
<feature type="compositionally biased region" description="Polar residues" evidence="1">
    <location>
        <begin position="343"/>
        <end position="360"/>
    </location>
</feature>
<dbReference type="PANTHER" id="PTHR28051:SF1">
    <property type="entry name" value="PROTEIN MTL1-RELATED"/>
    <property type="match status" value="1"/>
</dbReference>
<evidence type="ECO:0000256" key="1">
    <source>
        <dbReference type="SAM" id="MobiDB-lite"/>
    </source>
</evidence>
<dbReference type="Proteomes" id="UP000070501">
    <property type="component" value="Unassembled WGS sequence"/>
</dbReference>
<dbReference type="InterPro" id="IPR052292">
    <property type="entry name" value="Glucose_repression_reg"/>
</dbReference>
<feature type="region of interest" description="Disordered" evidence="1">
    <location>
        <begin position="127"/>
        <end position="177"/>
    </location>
</feature>
<dbReference type="GO" id="GO:0007039">
    <property type="term" value="P:protein catabolic process in the vacuole"/>
    <property type="evidence" value="ECO:0007669"/>
    <property type="project" value="TreeGrafter"/>
</dbReference>
<dbReference type="STRING" id="196109.A0A136JDT1"/>
<feature type="region of interest" description="Disordered" evidence="1">
    <location>
        <begin position="456"/>
        <end position="480"/>
    </location>
</feature>
<protein>
    <recommendedName>
        <fullName evidence="2">Nitrogen regulatory protein areA GATA-like domain-containing protein</fullName>
    </recommendedName>
</protein>
<feature type="region of interest" description="Disordered" evidence="1">
    <location>
        <begin position="385"/>
        <end position="408"/>
    </location>
</feature>
<feature type="region of interest" description="Disordered" evidence="1">
    <location>
        <begin position="253"/>
        <end position="279"/>
    </location>
</feature>
<dbReference type="EMBL" id="KQ964246">
    <property type="protein sequence ID" value="KXJ95325.1"/>
    <property type="molecule type" value="Genomic_DNA"/>
</dbReference>